<dbReference type="InterPro" id="IPR039424">
    <property type="entry name" value="SBP_5"/>
</dbReference>
<dbReference type="Gene3D" id="3.10.105.10">
    <property type="entry name" value="Dipeptide-binding Protein, Domain 3"/>
    <property type="match status" value="1"/>
</dbReference>
<dbReference type="RefSeq" id="WP_059055522.1">
    <property type="nucleotide sequence ID" value="NZ_CEML01000002.1"/>
</dbReference>
<feature type="region of interest" description="Disordered" evidence="4">
    <location>
        <begin position="32"/>
        <end position="64"/>
    </location>
</feature>
<dbReference type="InterPro" id="IPR006311">
    <property type="entry name" value="TAT_signal"/>
</dbReference>
<evidence type="ECO:0000313" key="6">
    <source>
        <dbReference type="EMBL" id="CQH47245.1"/>
    </source>
</evidence>
<reference evidence="7" key="1">
    <citation type="journal article" date="2016" name="Environ. Microbiol.">
        <title>The complete genome of a viable archaeum isolated from 123-million-year-old rock salt.</title>
        <authorList>
            <person name="Jaakkola S.T."/>
            <person name="Pfeiffer F."/>
            <person name="Ravantti J.J."/>
            <person name="Guo Q."/>
            <person name="Liu Y."/>
            <person name="Chen X."/>
            <person name="Ma H."/>
            <person name="Yang C."/>
            <person name="Oksanen H.M."/>
            <person name="Bamford D.H."/>
        </authorList>
    </citation>
    <scope>NUCLEOTIDE SEQUENCE</scope>
    <source>
        <strain evidence="7">JI20-1</strain>
    </source>
</reference>
<proteinExistence type="inferred from homology"/>
<comment type="similarity">
    <text evidence="1">Belongs to the bacterial solute-binding protein 5 family.</text>
</comment>
<gene>
    <name evidence="6" type="primary">dppA2</name>
    <name evidence="6" type="ORF">HHUB_1304</name>
</gene>
<evidence type="ECO:0000256" key="3">
    <source>
        <dbReference type="ARBA" id="ARBA00022729"/>
    </source>
</evidence>
<name>A0A0U5H130_9EURY</name>
<accession>A0A0U5H130</accession>
<feature type="domain" description="Solute-binding protein family 5" evidence="5">
    <location>
        <begin position="108"/>
        <end position="467"/>
    </location>
</feature>
<dbReference type="Proteomes" id="UP000066737">
    <property type="component" value="Chromosome I"/>
</dbReference>
<dbReference type="GO" id="GO:1904680">
    <property type="term" value="F:peptide transmembrane transporter activity"/>
    <property type="evidence" value="ECO:0007669"/>
    <property type="project" value="TreeGrafter"/>
</dbReference>
<dbReference type="PANTHER" id="PTHR30290">
    <property type="entry name" value="PERIPLASMIC BINDING COMPONENT OF ABC TRANSPORTER"/>
    <property type="match status" value="1"/>
</dbReference>
<dbReference type="InterPro" id="IPR000914">
    <property type="entry name" value="SBP_5_dom"/>
</dbReference>
<dbReference type="GO" id="GO:0042597">
    <property type="term" value="C:periplasmic space"/>
    <property type="evidence" value="ECO:0007669"/>
    <property type="project" value="UniProtKB-ARBA"/>
</dbReference>
<protein>
    <submittedName>
        <fullName evidence="6">ABC-type transport system periplasmic substrate-binding protein (Probable substrate dipeptide/oligopeptide)</fullName>
    </submittedName>
</protein>
<dbReference type="PANTHER" id="PTHR30290:SF9">
    <property type="entry name" value="OLIGOPEPTIDE-BINDING PROTEIN APPA"/>
    <property type="match status" value="1"/>
</dbReference>
<sequence length="545" mass="59907">MSGSRNQTDSSRREFLAATGTTAVSVAFAGCSSDQTGDETATEAATETDSGATETTEADSQSEEFEVSITQGTMPTTLDPHDHRDIPTDITMLQAYEGLLSRTPEGEITAMLATDWERVEPGHVRFQIRDGPTFHKTGNDLTPEDVAYTINRIVDDEVGFTSPQAGQLDGVTGAEVADGERAVDVYSDGFNPIVFSEFAIYCDIVEKAWVQDNEKSYVAQNMNGTGPFEMTDFQQNQYVEFERYDDYWQEPADVTRLTIDSASDSGVRVNQLVAGETDLVVNVPPQSFSRVEDADASVEAVGSTRVLYNAMKATVEPFSSPQFRRAMNYAIDLETIIQNALQGAGGQTGQPTLEPFFGYNDSIDPYPYDPDEAERLVEESGHAGVSIELHTPAGRYLKDLQIARSVAGMIDELPNVSCEVNQRTFSTLAGELTDSDITTGPDFYLIGWGNATFDASQTISPTLTSDGSLTSWKNEDLDQIMSDADSTTDPDEREQFLQEANQLCHDEAPWIFLNRQYSVYGVSDHIEWTARNDERIDAYAISPAQ</sequence>
<keyword evidence="7" id="KW-1185">Reference proteome</keyword>
<dbReference type="Gene3D" id="3.40.190.10">
    <property type="entry name" value="Periplasmic binding protein-like II"/>
    <property type="match status" value="1"/>
</dbReference>
<dbReference type="KEGG" id="hhb:Hhub_1304"/>
<evidence type="ECO:0000256" key="4">
    <source>
        <dbReference type="SAM" id="MobiDB-lite"/>
    </source>
</evidence>
<dbReference type="GO" id="GO:0015833">
    <property type="term" value="P:peptide transport"/>
    <property type="evidence" value="ECO:0007669"/>
    <property type="project" value="TreeGrafter"/>
</dbReference>
<dbReference type="PROSITE" id="PS51257">
    <property type="entry name" value="PROKAR_LIPOPROTEIN"/>
    <property type="match status" value="1"/>
</dbReference>
<dbReference type="InterPro" id="IPR030678">
    <property type="entry name" value="Peptide/Ni-bd"/>
</dbReference>
<evidence type="ECO:0000313" key="7">
    <source>
        <dbReference type="Proteomes" id="UP000066737"/>
    </source>
</evidence>
<keyword evidence="2" id="KW-0813">Transport</keyword>
<dbReference type="EMBL" id="LN831302">
    <property type="protein sequence ID" value="CQH47245.1"/>
    <property type="molecule type" value="Genomic_DNA"/>
</dbReference>
<dbReference type="STRING" id="1407499.HHUB_1304"/>
<dbReference type="Pfam" id="PF00496">
    <property type="entry name" value="SBP_bac_5"/>
    <property type="match status" value="1"/>
</dbReference>
<evidence type="ECO:0000256" key="1">
    <source>
        <dbReference type="ARBA" id="ARBA00005695"/>
    </source>
</evidence>
<dbReference type="PIRSF" id="PIRSF002741">
    <property type="entry name" value="MppA"/>
    <property type="match status" value="1"/>
</dbReference>
<dbReference type="PROSITE" id="PS51318">
    <property type="entry name" value="TAT"/>
    <property type="match status" value="1"/>
</dbReference>
<keyword evidence="3" id="KW-0732">Signal</keyword>
<organism evidence="6 7">
    <name type="scientific">Halobacterium hubeiense</name>
    <dbReference type="NCBI Taxonomy" id="1407499"/>
    <lineage>
        <taxon>Archaea</taxon>
        <taxon>Methanobacteriati</taxon>
        <taxon>Methanobacteriota</taxon>
        <taxon>Stenosarchaea group</taxon>
        <taxon>Halobacteria</taxon>
        <taxon>Halobacteriales</taxon>
        <taxon>Halobacteriaceae</taxon>
        <taxon>Halobacterium</taxon>
    </lineage>
</organism>
<feature type="compositionally biased region" description="Low complexity" evidence="4">
    <location>
        <begin position="42"/>
        <end position="55"/>
    </location>
</feature>
<dbReference type="AlphaFoldDB" id="A0A0U5H130"/>
<dbReference type="Gene3D" id="3.90.76.10">
    <property type="entry name" value="Dipeptide-binding Protein, Domain 1"/>
    <property type="match status" value="1"/>
</dbReference>
<dbReference type="GO" id="GO:0043190">
    <property type="term" value="C:ATP-binding cassette (ABC) transporter complex"/>
    <property type="evidence" value="ECO:0007669"/>
    <property type="project" value="InterPro"/>
</dbReference>
<evidence type="ECO:0000256" key="2">
    <source>
        <dbReference type="ARBA" id="ARBA00022448"/>
    </source>
</evidence>
<evidence type="ECO:0000259" key="5">
    <source>
        <dbReference type="Pfam" id="PF00496"/>
    </source>
</evidence>
<dbReference type="GeneID" id="91108774"/>
<dbReference type="SUPFAM" id="SSF53850">
    <property type="entry name" value="Periplasmic binding protein-like II"/>
    <property type="match status" value="1"/>
</dbReference>